<gene>
    <name evidence="3" type="ORF">FBY58_1491</name>
</gene>
<protein>
    <submittedName>
        <fullName evidence="3">Ser/Thr protein kinase RdoA (MazF antagonist)</fullName>
    </submittedName>
</protein>
<sequence>MTEAADKAVHQFGVSGYQSKRDWPYLTMPEINTVLASYSGQGKAINILSHSRRPYSAAALFETDNHQKRFIKRHHCRIRNKSELIKEHRFAFHLDKKAFPISTPLIADNQESLIEKDPWLYEIHPAAKGMDIYQDVMSWEPFFCCEHAYEAGKMLAHFHLAAEGFDEAPRHHALLVSAGDTLLHNDFIAALSDWITAQPELSKQLETKNWQKDITENILPFHQKLRLLIPAIIPLWGHGDWHSSNLIWTGKEKNAKVSCVLDLGMADYTSAMFDLATAVERNVVEWLAMDSRKDIVLYDQLLALLRGYHDVRPLSQTDKQLLSAFLPLQHIEYALSEITYFGTLLQDTASAEVAYHDYLLGHCRWFSGEEGQRLLQSIIEFKA</sequence>
<dbReference type="Proteomes" id="UP000316887">
    <property type="component" value="Unassembled WGS sequence"/>
</dbReference>
<dbReference type="PANTHER" id="PTHR21064:SF6">
    <property type="entry name" value="AMINOGLYCOSIDE PHOSPHOTRANSFERASE DOMAIN-CONTAINING PROTEIN"/>
    <property type="match status" value="1"/>
</dbReference>
<dbReference type="PANTHER" id="PTHR21064">
    <property type="entry name" value="AMINOGLYCOSIDE PHOSPHOTRANSFERASE DOMAIN-CONTAINING PROTEIN-RELATED"/>
    <property type="match status" value="1"/>
</dbReference>
<dbReference type="GO" id="GO:0009088">
    <property type="term" value="P:threonine biosynthetic process"/>
    <property type="evidence" value="ECO:0007669"/>
    <property type="project" value="TreeGrafter"/>
</dbReference>
<reference evidence="3 4" key="1">
    <citation type="submission" date="2019-06" db="EMBL/GenBank/DDBJ databases">
        <title>Genome sequencing of Zymomonas mobilis strains for genetic engineering and biofuel applications.</title>
        <authorList>
            <person name="Teravest M."/>
        </authorList>
    </citation>
    <scope>NUCLEOTIDE SEQUENCE [LARGE SCALE GENOMIC DNA]</scope>
    <source>
        <strain evidence="3 4">AN0101</strain>
    </source>
</reference>
<evidence type="ECO:0000313" key="3">
    <source>
        <dbReference type="EMBL" id="TQL17884.1"/>
    </source>
</evidence>
<dbReference type="InterPro" id="IPR002575">
    <property type="entry name" value="Aminoglycoside_PTrfase"/>
</dbReference>
<accession>A0A542W2S1</accession>
<keyword evidence="3" id="KW-0808">Transferase</keyword>
<dbReference type="InterPro" id="IPR011009">
    <property type="entry name" value="Kinase-like_dom_sf"/>
</dbReference>
<dbReference type="SUPFAM" id="SSF56112">
    <property type="entry name" value="Protein kinase-like (PK-like)"/>
    <property type="match status" value="1"/>
</dbReference>
<dbReference type="InterPro" id="IPR050249">
    <property type="entry name" value="Pseudomonas-type_ThrB"/>
</dbReference>
<evidence type="ECO:0000259" key="2">
    <source>
        <dbReference type="Pfam" id="PF01636"/>
    </source>
</evidence>
<keyword evidence="3" id="KW-0418">Kinase</keyword>
<dbReference type="Gene3D" id="3.90.1200.10">
    <property type="match status" value="1"/>
</dbReference>
<dbReference type="EMBL" id="VFOF01000001">
    <property type="protein sequence ID" value="TQL17884.1"/>
    <property type="molecule type" value="Genomic_DNA"/>
</dbReference>
<dbReference type="OrthoDB" id="3266537at2"/>
<evidence type="ECO:0000256" key="1">
    <source>
        <dbReference type="ARBA" id="ARBA00038240"/>
    </source>
</evidence>
<name>A0A542W2S1_ZYMMB</name>
<comment type="caution">
    <text evidence="3">The sequence shown here is derived from an EMBL/GenBank/DDBJ whole genome shotgun (WGS) entry which is preliminary data.</text>
</comment>
<organism evidence="3 4">
    <name type="scientific">Zymomonas mobilis</name>
    <dbReference type="NCBI Taxonomy" id="542"/>
    <lineage>
        <taxon>Bacteria</taxon>
        <taxon>Pseudomonadati</taxon>
        <taxon>Pseudomonadota</taxon>
        <taxon>Alphaproteobacteria</taxon>
        <taxon>Sphingomonadales</taxon>
        <taxon>Zymomonadaceae</taxon>
        <taxon>Zymomonas</taxon>
    </lineage>
</organism>
<feature type="domain" description="Aminoglycoside phosphotransferase" evidence="2">
    <location>
        <begin position="60"/>
        <end position="313"/>
    </location>
</feature>
<dbReference type="GO" id="GO:0004413">
    <property type="term" value="F:homoserine kinase activity"/>
    <property type="evidence" value="ECO:0007669"/>
    <property type="project" value="TreeGrafter"/>
</dbReference>
<proteinExistence type="inferred from homology"/>
<dbReference type="Pfam" id="PF01636">
    <property type="entry name" value="APH"/>
    <property type="match status" value="1"/>
</dbReference>
<evidence type="ECO:0000313" key="4">
    <source>
        <dbReference type="Proteomes" id="UP000316887"/>
    </source>
</evidence>
<comment type="similarity">
    <text evidence="1">Belongs to the pseudomonas-type ThrB family.</text>
</comment>
<dbReference type="AlphaFoldDB" id="A0A542W2S1"/>
<dbReference type="RefSeq" id="WP_141920338.1">
    <property type="nucleotide sequence ID" value="NZ_VFOF01000001.1"/>
</dbReference>